<accession>A0A7C4S843</accession>
<dbReference type="InterPro" id="IPR049288">
    <property type="entry name" value="DUF447_C"/>
</dbReference>
<dbReference type="AlphaFoldDB" id="A0A7C4S843"/>
<evidence type="ECO:0000313" key="4">
    <source>
        <dbReference type="EMBL" id="HGU59508.1"/>
    </source>
</evidence>
<dbReference type="EMBL" id="DTPI01000031">
    <property type="protein sequence ID" value="HGE66538.1"/>
    <property type="molecule type" value="Genomic_DNA"/>
</dbReference>
<evidence type="ECO:0000313" key="3">
    <source>
        <dbReference type="EMBL" id="HGE66538.1"/>
    </source>
</evidence>
<evidence type="ECO:0000259" key="2">
    <source>
        <dbReference type="Pfam" id="PF20766"/>
    </source>
</evidence>
<dbReference type="Gene3D" id="1.20.58.290">
    <property type="entry name" value="Hypothetical membrane protein ta0354_69_121"/>
    <property type="match status" value="1"/>
</dbReference>
<feature type="domain" description="DUF447" evidence="2">
    <location>
        <begin position="123"/>
        <end position="175"/>
    </location>
</feature>
<evidence type="ECO:0000259" key="1">
    <source>
        <dbReference type="Pfam" id="PF04289"/>
    </source>
</evidence>
<proteinExistence type="predicted"/>
<name>A0A7C4S843_9EURY</name>
<reference evidence="4" key="1">
    <citation type="journal article" date="2020" name="mSystems">
        <title>Genome- and Community-Level Interaction Insights into Carbon Utilization and Element Cycling Functions of Hydrothermarchaeota in Hydrothermal Sediment.</title>
        <authorList>
            <person name="Zhou Z."/>
            <person name="Liu Y."/>
            <person name="Xu W."/>
            <person name="Pan J."/>
            <person name="Luo Z.H."/>
            <person name="Li M."/>
        </authorList>
    </citation>
    <scope>NUCLEOTIDE SEQUENCE [LARGE SCALE GENOMIC DNA]</scope>
    <source>
        <strain evidence="4">SpSt-62</strain>
        <strain evidence="3">SpSt-97</strain>
    </source>
</reference>
<protein>
    <submittedName>
        <fullName evidence="4">DUF447 family protein</fullName>
    </submittedName>
</protein>
<feature type="domain" description="DUF447" evidence="1">
    <location>
        <begin position="12"/>
        <end position="101"/>
    </location>
</feature>
<comment type="caution">
    <text evidence="4">The sequence shown here is derived from an EMBL/GenBank/DDBJ whole genome shotgun (WGS) entry which is preliminary data.</text>
</comment>
<dbReference type="EMBL" id="DTAK01000038">
    <property type="protein sequence ID" value="HGU59508.1"/>
    <property type="molecule type" value="Genomic_DNA"/>
</dbReference>
<organism evidence="4">
    <name type="scientific">Geoglobus ahangari</name>
    <dbReference type="NCBI Taxonomy" id="113653"/>
    <lineage>
        <taxon>Archaea</taxon>
        <taxon>Methanobacteriati</taxon>
        <taxon>Methanobacteriota</taxon>
        <taxon>Archaeoglobi</taxon>
        <taxon>Archaeoglobales</taxon>
        <taxon>Archaeoglobaceae</taxon>
        <taxon>Geoglobus</taxon>
    </lineage>
</organism>
<dbReference type="InterPro" id="IPR007386">
    <property type="entry name" value="DUF447_N"/>
</dbReference>
<gene>
    <name evidence="4" type="ORF">ENT89_04955</name>
    <name evidence="3" type="ORF">ENX77_05415</name>
</gene>
<dbReference type="SUPFAM" id="SSF50475">
    <property type="entry name" value="FMN-binding split barrel"/>
    <property type="match status" value="1"/>
</dbReference>
<dbReference type="InterPro" id="IPR012349">
    <property type="entry name" value="Split_barrel_FMN-bd"/>
</dbReference>
<dbReference type="Pfam" id="PF04289">
    <property type="entry name" value="DUF447_N"/>
    <property type="match status" value="1"/>
</dbReference>
<sequence>MVREFGLQEGINEVIGITIADWVNTAPLGVIIDDGIKVRLFENHTREFVKKTGILYVNVIHDPVVFVIAAFEDLTEDFFESLDPPVIKSALSWVKFKADLKGNYAHLNFIEGEVLRRDCRAVNRGFNAVIEATVHATRYVLNKRDDLLNKIRYYGGIVNRCGGKREREAYKLLMEYIELSKAER</sequence>
<dbReference type="Pfam" id="PF20766">
    <property type="entry name" value="DUF447_C"/>
    <property type="match status" value="1"/>
</dbReference>
<dbReference type="Gene3D" id="2.30.110.10">
    <property type="entry name" value="Electron Transport, Fmn-binding Protein, Chain A"/>
    <property type="match status" value="1"/>
</dbReference>